<proteinExistence type="predicted"/>
<feature type="region of interest" description="Disordered" evidence="1">
    <location>
        <begin position="1"/>
        <end position="24"/>
    </location>
</feature>
<feature type="compositionally biased region" description="Polar residues" evidence="1">
    <location>
        <begin position="8"/>
        <end position="24"/>
    </location>
</feature>
<name>X0SFJ0_9ZZZZ</name>
<feature type="compositionally biased region" description="Pro residues" evidence="1">
    <location>
        <begin position="89"/>
        <end position="101"/>
    </location>
</feature>
<organism evidence="2">
    <name type="scientific">marine sediment metagenome</name>
    <dbReference type="NCBI Taxonomy" id="412755"/>
    <lineage>
        <taxon>unclassified sequences</taxon>
        <taxon>metagenomes</taxon>
        <taxon>ecological metagenomes</taxon>
    </lineage>
</organism>
<protein>
    <submittedName>
        <fullName evidence="2">Uncharacterized protein</fullName>
    </submittedName>
</protein>
<accession>X0SFJ0</accession>
<evidence type="ECO:0000256" key="1">
    <source>
        <dbReference type="SAM" id="MobiDB-lite"/>
    </source>
</evidence>
<gene>
    <name evidence="2" type="ORF">S01H1_03119</name>
</gene>
<feature type="region of interest" description="Disordered" evidence="1">
    <location>
        <begin position="45"/>
        <end position="101"/>
    </location>
</feature>
<dbReference type="AlphaFoldDB" id="X0SFJ0"/>
<feature type="non-terminal residue" evidence="2">
    <location>
        <position position="101"/>
    </location>
</feature>
<sequence>MCRHPFNEYSQPACAQSAPNNPVTAPVQISEQSVDDLYIEDTAQLQRRQERHRRVRRRRQRRLRTRRRRRRSEAVEEIFQIDDLIVDPQPEPQPEPQENPN</sequence>
<evidence type="ECO:0000313" key="2">
    <source>
        <dbReference type="EMBL" id="GAF74647.1"/>
    </source>
</evidence>
<reference evidence="2" key="1">
    <citation type="journal article" date="2014" name="Front. Microbiol.">
        <title>High frequency of phylogenetically diverse reductive dehalogenase-homologous genes in deep subseafloor sedimentary metagenomes.</title>
        <authorList>
            <person name="Kawai M."/>
            <person name="Futagami T."/>
            <person name="Toyoda A."/>
            <person name="Takaki Y."/>
            <person name="Nishi S."/>
            <person name="Hori S."/>
            <person name="Arai W."/>
            <person name="Tsubouchi T."/>
            <person name="Morono Y."/>
            <person name="Uchiyama I."/>
            <person name="Ito T."/>
            <person name="Fujiyama A."/>
            <person name="Inagaki F."/>
            <person name="Takami H."/>
        </authorList>
    </citation>
    <scope>NUCLEOTIDE SEQUENCE</scope>
    <source>
        <strain evidence="2">Expedition CK06-06</strain>
    </source>
</reference>
<comment type="caution">
    <text evidence="2">The sequence shown here is derived from an EMBL/GenBank/DDBJ whole genome shotgun (WGS) entry which is preliminary data.</text>
</comment>
<dbReference type="EMBL" id="BARS01001656">
    <property type="protein sequence ID" value="GAF74647.1"/>
    <property type="molecule type" value="Genomic_DNA"/>
</dbReference>
<feature type="compositionally biased region" description="Basic residues" evidence="1">
    <location>
        <begin position="49"/>
        <end position="71"/>
    </location>
</feature>